<dbReference type="NCBIfam" id="TIGR03618">
    <property type="entry name" value="Rv1155_F420"/>
    <property type="match status" value="1"/>
</dbReference>
<proteinExistence type="predicted"/>
<evidence type="ECO:0000313" key="3">
    <source>
        <dbReference type="EMBL" id="CAA9574677.1"/>
    </source>
</evidence>
<name>A0A6J4VBF5_9BACT</name>
<dbReference type="Gene3D" id="2.30.110.10">
    <property type="entry name" value="Electron Transport, Fmn-binding Protein, Chain A"/>
    <property type="match status" value="1"/>
</dbReference>
<gene>
    <name evidence="3" type="ORF">AVDCRST_MAG33-2914</name>
</gene>
<organism evidence="3">
    <name type="scientific">uncultured Thermomicrobiales bacterium</name>
    <dbReference type="NCBI Taxonomy" id="1645740"/>
    <lineage>
        <taxon>Bacteria</taxon>
        <taxon>Pseudomonadati</taxon>
        <taxon>Thermomicrobiota</taxon>
        <taxon>Thermomicrobia</taxon>
        <taxon>Thermomicrobiales</taxon>
        <taxon>environmental samples</taxon>
    </lineage>
</organism>
<dbReference type="GO" id="GO:0005829">
    <property type="term" value="C:cytosol"/>
    <property type="evidence" value="ECO:0007669"/>
    <property type="project" value="TreeGrafter"/>
</dbReference>
<dbReference type="Pfam" id="PF01243">
    <property type="entry name" value="PNPOx_N"/>
    <property type="match status" value="1"/>
</dbReference>
<accession>A0A6J4VBF5</accession>
<dbReference type="InterPro" id="IPR012349">
    <property type="entry name" value="Split_barrel_FMN-bd"/>
</dbReference>
<feature type="domain" description="Pyridoxamine 5'-phosphate oxidase N-terminal" evidence="2">
    <location>
        <begin position="9"/>
        <end position="103"/>
    </location>
</feature>
<dbReference type="InterPro" id="IPR052019">
    <property type="entry name" value="F420H2_bilvrd_red/Heme_oxyg"/>
</dbReference>
<dbReference type="SUPFAM" id="SSF50475">
    <property type="entry name" value="FMN-binding split barrel"/>
    <property type="match status" value="1"/>
</dbReference>
<evidence type="ECO:0000256" key="1">
    <source>
        <dbReference type="ARBA" id="ARBA00023002"/>
    </source>
</evidence>
<evidence type="ECO:0000259" key="2">
    <source>
        <dbReference type="Pfam" id="PF01243"/>
    </source>
</evidence>
<dbReference type="EMBL" id="CADCWK010000361">
    <property type="protein sequence ID" value="CAA9574677.1"/>
    <property type="molecule type" value="Genomic_DNA"/>
</dbReference>
<dbReference type="InterPro" id="IPR011576">
    <property type="entry name" value="Pyridox_Oxase_N"/>
</dbReference>
<dbReference type="PANTHER" id="PTHR35176">
    <property type="entry name" value="HEME OXYGENASE HI_0854-RELATED"/>
    <property type="match status" value="1"/>
</dbReference>
<dbReference type="PANTHER" id="PTHR35176:SF6">
    <property type="entry name" value="HEME OXYGENASE HI_0854-RELATED"/>
    <property type="match status" value="1"/>
</dbReference>
<dbReference type="GO" id="GO:0070967">
    <property type="term" value="F:coenzyme F420 binding"/>
    <property type="evidence" value="ECO:0007669"/>
    <property type="project" value="TreeGrafter"/>
</dbReference>
<dbReference type="AlphaFoldDB" id="A0A6J4VBF5"/>
<keyword evidence="1" id="KW-0560">Oxidoreductase</keyword>
<dbReference type="GO" id="GO:0016627">
    <property type="term" value="F:oxidoreductase activity, acting on the CH-CH group of donors"/>
    <property type="evidence" value="ECO:0007669"/>
    <property type="project" value="TreeGrafter"/>
</dbReference>
<dbReference type="InterPro" id="IPR019920">
    <property type="entry name" value="F420-binding_dom_put"/>
</dbReference>
<protein>
    <recommendedName>
        <fullName evidence="2">Pyridoxamine 5'-phosphate oxidase N-terminal domain-containing protein</fullName>
    </recommendedName>
</protein>
<sequence>MPVILSNPIRSFLDERRFATLATIQEDGTPQLTVMWYLRRGDTIVFNTEAGRRKERNLRRDQRVALCVEDGYRYVSLNGTVRITDDQPIAHADIRALTARYADPGTEDAFYDRNFRGCERVSYELDIDRLVASGLDRD</sequence>
<reference evidence="3" key="1">
    <citation type="submission" date="2020-02" db="EMBL/GenBank/DDBJ databases">
        <authorList>
            <person name="Meier V. D."/>
        </authorList>
    </citation>
    <scope>NUCLEOTIDE SEQUENCE</scope>
    <source>
        <strain evidence="3">AVDCRST_MAG33</strain>
    </source>
</reference>